<evidence type="ECO:0000313" key="2">
    <source>
        <dbReference type="Proteomes" id="UP000492821"/>
    </source>
</evidence>
<evidence type="ECO:0000256" key="1">
    <source>
        <dbReference type="SAM" id="MobiDB-lite"/>
    </source>
</evidence>
<sequence length="209" mass="23947">MSDVEEQNLEDMSVDDEEEMEEDDDFGAGDFDDEWFEGFLDAPKTTAEDENTETIMHLLMIGMMSKNRAQIVEDLMTKLNMGGFDALLGKLIIRYVLECPASNIEMVRRFECVAAVMRAWQGSGTHVLKAINDVLASEEPLKHVPSRNLYNFIRCSLEENAFDKRLLHIYKTRETSLIDTYVERLYKLVYDYHKMDAPGAGKPSPPSLY</sequence>
<evidence type="ECO:0000313" key="3">
    <source>
        <dbReference type="WBParaSite" id="Pan_g19736.t1"/>
    </source>
</evidence>
<dbReference type="Proteomes" id="UP000492821">
    <property type="component" value="Unassembled WGS sequence"/>
</dbReference>
<name>A0A7E4VDJ6_PANRE</name>
<dbReference type="WBParaSite" id="Pan_g19736.t1">
    <property type="protein sequence ID" value="Pan_g19736.t1"/>
    <property type="gene ID" value="Pan_g19736"/>
</dbReference>
<proteinExistence type="predicted"/>
<dbReference type="AlphaFoldDB" id="A0A7E4VDJ6"/>
<accession>A0A7E4VDJ6</accession>
<protein>
    <submittedName>
        <fullName evidence="3">MIF4G domain-containing protein</fullName>
    </submittedName>
</protein>
<reference evidence="3" key="2">
    <citation type="submission" date="2020-10" db="UniProtKB">
        <authorList>
            <consortium name="WormBaseParasite"/>
        </authorList>
    </citation>
    <scope>IDENTIFICATION</scope>
</reference>
<reference evidence="2" key="1">
    <citation type="journal article" date="2013" name="Genetics">
        <title>The draft genome and transcriptome of Panagrellus redivivus are shaped by the harsh demands of a free-living lifestyle.</title>
        <authorList>
            <person name="Srinivasan J."/>
            <person name="Dillman A.R."/>
            <person name="Macchietto M.G."/>
            <person name="Heikkinen L."/>
            <person name="Lakso M."/>
            <person name="Fracchia K.M."/>
            <person name="Antoshechkin I."/>
            <person name="Mortazavi A."/>
            <person name="Wong G."/>
            <person name="Sternberg P.W."/>
        </authorList>
    </citation>
    <scope>NUCLEOTIDE SEQUENCE [LARGE SCALE GENOMIC DNA]</scope>
    <source>
        <strain evidence="2">MT8872</strain>
    </source>
</reference>
<keyword evidence="2" id="KW-1185">Reference proteome</keyword>
<feature type="region of interest" description="Disordered" evidence="1">
    <location>
        <begin position="1"/>
        <end position="27"/>
    </location>
</feature>
<organism evidence="2 3">
    <name type="scientific">Panagrellus redivivus</name>
    <name type="common">Microworm</name>
    <dbReference type="NCBI Taxonomy" id="6233"/>
    <lineage>
        <taxon>Eukaryota</taxon>
        <taxon>Metazoa</taxon>
        <taxon>Ecdysozoa</taxon>
        <taxon>Nematoda</taxon>
        <taxon>Chromadorea</taxon>
        <taxon>Rhabditida</taxon>
        <taxon>Tylenchina</taxon>
        <taxon>Panagrolaimomorpha</taxon>
        <taxon>Panagrolaimoidea</taxon>
        <taxon>Panagrolaimidae</taxon>
        <taxon>Panagrellus</taxon>
    </lineage>
</organism>